<dbReference type="GO" id="GO:0051539">
    <property type="term" value="F:4 iron, 4 sulfur cluster binding"/>
    <property type="evidence" value="ECO:0007669"/>
    <property type="project" value="UniProtKB-KW"/>
</dbReference>
<evidence type="ECO:0000256" key="11">
    <source>
        <dbReference type="ARBA" id="ARBA00023014"/>
    </source>
</evidence>
<sequence length="340" mass="38463">MIQRIEANLQTNWQKELANAVSDPKTLLKLLEIDSKNLSEDIAARKLFAMRVPLPFISRMEIGNLSDPLLRQVLPLAQEFETHPGYTNDPLEEQNNSTPGLLHKYKSRVLLIFRGGCAINCRYCFRRHFPYQDNHQNKQGLLTALEYIAKHSEINEVILSGGDPLMANDEALLWFIEKLEAINHVTRLRIHSRLPVVIPTRITEAFLALPKLTRLKLILVTHINHGNEIDQELKAKLKAVKHAGYTLLNQAVLLKGINDSMSAQVALSEKLFESDVLPYYLHLLDKVQGAHHFAVSDDEAVSLHQQLLAELPGFLVPKLVREIGGEKSKTPIDLGMYLQS</sequence>
<comment type="cofactor">
    <cofactor evidence="3">
        <name>[4Fe-4S] cluster</name>
        <dbReference type="ChEBI" id="CHEBI:49883"/>
    </cofactor>
</comment>
<dbReference type="NCBIfam" id="TIGR03821">
    <property type="entry name" value="EFP_modif_epmB"/>
    <property type="match status" value="1"/>
</dbReference>
<evidence type="ECO:0000313" key="18">
    <source>
        <dbReference type="Proteomes" id="UP000030341"/>
    </source>
</evidence>
<evidence type="ECO:0000256" key="12">
    <source>
        <dbReference type="ARBA" id="ARBA00023235"/>
    </source>
</evidence>
<dbReference type="AlphaFoldDB" id="A0A0A7EBH0"/>
<dbReference type="HOGENOM" id="CLU_032161_2_0_6"/>
<protein>
    <recommendedName>
        <fullName evidence="5">L-lysine 2,3-aminomutase</fullName>
    </recommendedName>
    <alternativeName>
        <fullName evidence="13">EF-P post-translational modification enzyme B</fullName>
    </alternativeName>
</protein>
<feature type="binding site" evidence="14">
    <location>
        <position position="124"/>
    </location>
    <ligand>
        <name>[4Fe-4S] cluster</name>
        <dbReference type="ChEBI" id="CHEBI:49883"/>
        <note>4Fe-4S-S-AdoMet</note>
    </ligand>
</feature>
<evidence type="ECO:0000256" key="10">
    <source>
        <dbReference type="ARBA" id="ARBA00023004"/>
    </source>
</evidence>
<dbReference type="Proteomes" id="UP000030341">
    <property type="component" value="Chromosome 1"/>
</dbReference>
<feature type="binding site" evidence="14">
    <location>
        <position position="117"/>
    </location>
    <ligand>
        <name>[4Fe-4S] cluster</name>
        <dbReference type="ChEBI" id="CHEBI:49883"/>
        <note>4Fe-4S-S-AdoMet</note>
    </ligand>
</feature>
<dbReference type="GO" id="GO:0016853">
    <property type="term" value="F:isomerase activity"/>
    <property type="evidence" value="ECO:0007669"/>
    <property type="project" value="UniProtKB-KW"/>
</dbReference>
<dbReference type="InterPro" id="IPR013785">
    <property type="entry name" value="Aldolase_TIM"/>
</dbReference>
<keyword evidence="7" id="KW-0949">S-adenosyl-L-methionine</keyword>
<proteinExistence type="inferred from homology"/>
<evidence type="ECO:0000256" key="7">
    <source>
        <dbReference type="ARBA" id="ARBA00022691"/>
    </source>
</evidence>
<dbReference type="Pfam" id="PF04055">
    <property type="entry name" value="Radical_SAM"/>
    <property type="match status" value="1"/>
</dbReference>
<evidence type="ECO:0000256" key="9">
    <source>
        <dbReference type="ARBA" id="ARBA00022898"/>
    </source>
</evidence>
<evidence type="ECO:0000256" key="14">
    <source>
        <dbReference type="PIRSR" id="PIRSR004911-1"/>
    </source>
</evidence>
<dbReference type="SFLD" id="SFLDG01070">
    <property type="entry name" value="PLP-dependent"/>
    <property type="match status" value="1"/>
</dbReference>
<dbReference type="GO" id="GO:0046872">
    <property type="term" value="F:metal ion binding"/>
    <property type="evidence" value="ECO:0007669"/>
    <property type="project" value="UniProtKB-KW"/>
</dbReference>
<dbReference type="CDD" id="cd01335">
    <property type="entry name" value="Radical_SAM"/>
    <property type="match status" value="1"/>
</dbReference>
<feature type="modified residue" description="N6-(pyridoxal phosphate)lysine" evidence="15">
    <location>
        <position position="329"/>
    </location>
</feature>
<feature type="binding site" evidence="14">
    <location>
        <position position="121"/>
    </location>
    <ligand>
        <name>[4Fe-4S] cluster</name>
        <dbReference type="ChEBI" id="CHEBI:49883"/>
        <note>4Fe-4S-S-AdoMet</note>
    </ligand>
</feature>
<dbReference type="InterPro" id="IPR022462">
    <property type="entry name" value="EpmB"/>
</dbReference>
<dbReference type="OrthoDB" id="9770937at2"/>
<comment type="cofactor">
    <cofactor evidence="2 15">
        <name>pyridoxal 5'-phosphate</name>
        <dbReference type="ChEBI" id="CHEBI:597326"/>
    </cofactor>
</comment>
<name>A0A0A7EBH0_9GAMM</name>
<keyword evidence="12" id="KW-0413">Isomerase</keyword>
<reference evidence="17 18" key="1">
    <citation type="submission" date="2014-11" db="EMBL/GenBank/DDBJ databases">
        <title>Complete Genome Sequence of Pseudoalteromonas sp. Strain OCN003 Isolated from Kaneohe Bay, Oahu, Hawaii.</title>
        <authorList>
            <person name="Beurmann S."/>
            <person name="Videau P."/>
            <person name="Ushijima B."/>
            <person name="Smith A.M."/>
            <person name="Aeby G.S."/>
            <person name="Callahan S.M."/>
            <person name="Belcaid M."/>
        </authorList>
    </citation>
    <scope>NUCLEOTIDE SEQUENCE [LARGE SCALE GENOMIC DNA]</scope>
    <source>
        <strain evidence="17 18">OCN003</strain>
    </source>
</reference>
<dbReference type="eggNOG" id="COG1509">
    <property type="taxonomic scope" value="Bacteria"/>
</dbReference>
<dbReference type="PIRSF" id="PIRSF004911">
    <property type="entry name" value="DUF160"/>
    <property type="match status" value="1"/>
</dbReference>
<evidence type="ECO:0000259" key="16">
    <source>
        <dbReference type="PROSITE" id="PS51918"/>
    </source>
</evidence>
<dbReference type="Gene3D" id="3.20.20.70">
    <property type="entry name" value="Aldolase class I"/>
    <property type="match status" value="1"/>
</dbReference>
<evidence type="ECO:0000256" key="1">
    <source>
        <dbReference type="ARBA" id="ARBA00001352"/>
    </source>
</evidence>
<evidence type="ECO:0000256" key="6">
    <source>
        <dbReference type="ARBA" id="ARBA00022485"/>
    </source>
</evidence>
<evidence type="ECO:0000256" key="8">
    <source>
        <dbReference type="ARBA" id="ARBA00022723"/>
    </source>
</evidence>
<accession>A0A0A7EBH0</accession>
<organism evidence="17 18">
    <name type="scientific">Pseudoalteromonas piratica</name>
    <dbReference type="NCBI Taxonomy" id="1348114"/>
    <lineage>
        <taxon>Bacteria</taxon>
        <taxon>Pseudomonadati</taxon>
        <taxon>Pseudomonadota</taxon>
        <taxon>Gammaproteobacteria</taxon>
        <taxon>Alteromonadales</taxon>
        <taxon>Pseudoalteromonadaceae</taxon>
        <taxon>Pseudoalteromonas</taxon>
    </lineage>
</organism>
<dbReference type="InterPro" id="IPR007197">
    <property type="entry name" value="rSAM"/>
</dbReference>
<dbReference type="SFLD" id="SFLDS00029">
    <property type="entry name" value="Radical_SAM"/>
    <property type="match status" value="1"/>
</dbReference>
<keyword evidence="10" id="KW-0408">Iron</keyword>
<evidence type="ECO:0000256" key="13">
    <source>
        <dbReference type="ARBA" id="ARBA00030756"/>
    </source>
</evidence>
<evidence type="ECO:0000256" key="2">
    <source>
        <dbReference type="ARBA" id="ARBA00001933"/>
    </source>
</evidence>
<evidence type="ECO:0000256" key="5">
    <source>
        <dbReference type="ARBA" id="ARBA00022363"/>
    </source>
</evidence>
<dbReference type="RefSeq" id="WP_038637638.1">
    <property type="nucleotide sequence ID" value="NZ_CP009888.1"/>
</dbReference>
<evidence type="ECO:0000256" key="15">
    <source>
        <dbReference type="PIRSR" id="PIRSR603739-50"/>
    </source>
</evidence>
<dbReference type="PANTHER" id="PTHR30538">
    <property type="entry name" value="LYSINE 2,3-AMINOMUTASE-RELATED"/>
    <property type="match status" value="1"/>
</dbReference>
<dbReference type="EMBL" id="CP009888">
    <property type="protein sequence ID" value="AIY63914.1"/>
    <property type="molecule type" value="Genomic_DNA"/>
</dbReference>
<dbReference type="KEGG" id="pseo:OM33_01130"/>
<keyword evidence="6 14" id="KW-0004">4Fe-4S</keyword>
<dbReference type="InterPro" id="IPR003739">
    <property type="entry name" value="Lys_aminomutase/Glu_NH3_mut"/>
</dbReference>
<evidence type="ECO:0000256" key="4">
    <source>
        <dbReference type="ARBA" id="ARBA00008703"/>
    </source>
</evidence>
<dbReference type="InterPro" id="IPR058240">
    <property type="entry name" value="rSAM_sf"/>
</dbReference>
<comment type="catalytic activity">
    <reaction evidence="1">
        <text>L-lysine = D-beta-lysine</text>
        <dbReference type="Rhea" id="RHEA:44148"/>
        <dbReference type="ChEBI" id="CHEBI:32551"/>
        <dbReference type="ChEBI" id="CHEBI:84138"/>
    </reaction>
</comment>
<dbReference type="STRING" id="1348114.OM33_01130"/>
<evidence type="ECO:0000256" key="3">
    <source>
        <dbReference type="ARBA" id="ARBA00001966"/>
    </source>
</evidence>
<gene>
    <name evidence="17" type="ORF">OM33_01130</name>
</gene>
<dbReference type="PANTHER" id="PTHR30538:SF1">
    <property type="entry name" value="L-LYSINE 2,3-AMINOMUTASE"/>
    <property type="match status" value="1"/>
</dbReference>
<comment type="similarity">
    <text evidence="4">Belongs to the radical SAM superfamily. KamA family.</text>
</comment>
<dbReference type="NCBIfam" id="TIGR00238">
    <property type="entry name" value="KamA family radical SAM protein"/>
    <property type="match status" value="1"/>
</dbReference>
<keyword evidence="9 15" id="KW-0663">Pyridoxal phosphate</keyword>
<dbReference type="PROSITE" id="PS51918">
    <property type="entry name" value="RADICAL_SAM"/>
    <property type="match status" value="1"/>
</dbReference>
<feature type="domain" description="Radical SAM core" evidence="16">
    <location>
        <begin position="103"/>
        <end position="326"/>
    </location>
</feature>
<dbReference type="SUPFAM" id="SSF102114">
    <property type="entry name" value="Radical SAM enzymes"/>
    <property type="match status" value="1"/>
</dbReference>
<evidence type="ECO:0000313" key="17">
    <source>
        <dbReference type="EMBL" id="AIY63914.1"/>
    </source>
</evidence>
<keyword evidence="8 14" id="KW-0479">Metal-binding</keyword>
<dbReference type="SFLD" id="SFLDF00314">
    <property type="entry name" value="L-lysine_2_3-aminomutase_(yjeK"/>
    <property type="match status" value="1"/>
</dbReference>
<keyword evidence="11 14" id="KW-0411">Iron-sulfur</keyword>
<keyword evidence="18" id="KW-1185">Reference proteome</keyword>